<dbReference type="Pfam" id="PF00027">
    <property type="entry name" value="cNMP_binding"/>
    <property type="match status" value="1"/>
</dbReference>
<accession>A0ABT4ULX5</accession>
<dbReference type="PROSITE" id="PS50042">
    <property type="entry name" value="CNMP_BINDING_3"/>
    <property type="match status" value="1"/>
</dbReference>
<name>A0ABT4ULX5_9BACT</name>
<dbReference type="InterPro" id="IPR014710">
    <property type="entry name" value="RmlC-like_jellyroll"/>
</dbReference>
<dbReference type="InterPro" id="IPR018490">
    <property type="entry name" value="cNMP-bd_dom_sf"/>
</dbReference>
<evidence type="ECO:0000259" key="1">
    <source>
        <dbReference type="PROSITE" id="PS50042"/>
    </source>
</evidence>
<protein>
    <submittedName>
        <fullName evidence="2">Crp/Fnr family transcriptional regulator</fullName>
    </submittedName>
</protein>
<dbReference type="RefSeq" id="WP_407032171.1">
    <property type="nucleotide sequence ID" value="NZ_JAQGEF010000018.1"/>
</dbReference>
<dbReference type="SUPFAM" id="SSF51206">
    <property type="entry name" value="cAMP-binding domain-like"/>
    <property type="match status" value="1"/>
</dbReference>
<evidence type="ECO:0000313" key="3">
    <source>
        <dbReference type="Proteomes" id="UP001210231"/>
    </source>
</evidence>
<feature type="domain" description="Cyclic nucleotide-binding" evidence="1">
    <location>
        <begin position="15"/>
        <end position="115"/>
    </location>
</feature>
<comment type="caution">
    <text evidence="2">The sequence shown here is derived from an EMBL/GenBank/DDBJ whole genome shotgun (WGS) entry which is preliminary data.</text>
</comment>
<evidence type="ECO:0000313" key="2">
    <source>
        <dbReference type="EMBL" id="MDA3615843.1"/>
    </source>
</evidence>
<reference evidence="2 3" key="1">
    <citation type="submission" date="2022-12" db="EMBL/GenBank/DDBJ databases">
        <title>Chitinophagaceae gen. sp. nov., a new member of the family Chitinophagaceae, isolated from soil in a chemical factory.</title>
        <authorList>
            <person name="Ke Z."/>
        </authorList>
    </citation>
    <scope>NUCLEOTIDE SEQUENCE [LARGE SCALE GENOMIC DNA]</scope>
    <source>
        <strain evidence="2 3">LY-5</strain>
    </source>
</reference>
<dbReference type="Proteomes" id="UP001210231">
    <property type="component" value="Unassembled WGS sequence"/>
</dbReference>
<keyword evidence="3" id="KW-1185">Reference proteome</keyword>
<organism evidence="2 3">
    <name type="scientific">Polluticaenibacter yanchengensis</name>
    <dbReference type="NCBI Taxonomy" id="3014562"/>
    <lineage>
        <taxon>Bacteria</taxon>
        <taxon>Pseudomonadati</taxon>
        <taxon>Bacteroidota</taxon>
        <taxon>Chitinophagia</taxon>
        <taxon>Chitinophagales</taxon>
        <taxon>Chitinophagaceae</taxon>
        <taxon>Polluticaenibacter</taxon>
    </lineage>
</organism>
<gene>
    <name evidence="2" type="ORF">O3P16_13570</name>
</gene>
<dbReference type="Gene3D" id="2.60.120.10">
    <property type="entry name" value="Jelly Rolls"/>
    <property type="match status" value="1"/>
</dbReference>
<sequence>MYEQLANYISHKIKVNEDELNTILSYFRPLTLKKNELLLTHGQTSQRTFFVGKGCLRIFFINEEGQDATRYFAFENHFATALMSFITGEPSEELIQAAEPTELLYITHNDFYLLLDRIPQWEKFYRHYLEKAYVNNTKRLMSFLTQDATEKYRQLLNEHPIIVKRLPNKMVASYLNISQETLSRLKSRIRF</sequence>
<dbReference type="InterPro" id="IPR000595">
    <property type="entry name" value="cNMP-bd_dom"/>
</dbReference>
<dbReference type="CDD" id="cd00038">
    <property type="entry name" value="CAP_ED"/>
    <property type="match status" value="1"/>
</dbReference>
<proteinExistence type="predicted"/>
<dbReference type="EMBL" id="JAQGEF010000018">
    <property type="protein sequence ID" value="MDA3615843.1"/>
    <property type="molecule type" value="Genomic_DNA"/>
</dbReference>